<dbReference type="InterPro" id="IPR011008">
    <property type="entry name" value="Dimeric_a/b-barrel"/>
</dbReference>
<evidence type="ECO:0000256" key="2">
    <source>
        <dbReference type="ARBA" id="ARBA00023125"/>
    </source>
</evidence>
<dbReference type="GO" id="GO:0006355">
    <property type="term" value="P:regulation of DNA-templated transcription"/>
    <property type="evidence" value="ECO:0007669"/>
    <property type="project" value="UniProtKB-ARBA"/>
</dbReference>
<dbReference type="InterPro" id="IPR019885">
    <property type="entry name" value="Tscrpt_reg_HTH_AsnC-type_CS"/>
</dbReference>
<dbReference type="PANTHER" id="PTHR30154:SF34">
    <property type="entry name" value="TRANSCRIPTIONAL REGULATOR AZLB"/>
    <property type="match status" value="1"/>
</dbReference>
<dbReference type="Gene3D" id="3.30.70.920">
    <property type="match status" value="1"/>
</dbReference>
<reference evidence="5 6" key="1">
    <citation type="submission" date="2018-06" db="EMBL/GenBank/DDBJ databases">
        <title>Nitrincola tibetense sp. nov., isolated from Lake XuguoCo on Tibetan Plateau.</title>
        <authorList>
            <person name="Xing P."/>
        </authorList>
    </citation>
    <scope>NUCLEOTIDE SEQUENCE [LARGE SCALE GENOMIC DNA]</scope>
    <source>
        <strain evidence="6">xg18</strain>
    </source>
</reference>
<dbReference type="InterPro" id="IPR019888">
    <property type="entry name" value="Tscrpt_reg_AsnC-like"/>
</dbReference>
<dbReference type="Proteomes" id="UP000250744">
    <property type="component" value="Unassembled WGS sequence"/>
</dbReference>
<dbReference type="InterPro" id="IPR036388">
    <property type="entry name" value="WH-like_DNA-bd_sf"/>
</dbReference>
<dbReference type="RefSeq" id="WP_112157750.1">
    <property type="nucleotide sequence ID" value="NZ_QKRX01000002.1"/>
</dbReference>
<accession>A0A364NQY3</accession>
<dbReference type="GO" id="GO:0043565">
    <property type="term" value="F:sequence-specific DNA binding"/>
    <property type="evidence" value="ECO:0007669"/>
    <property type="project" value="InterPro"/>
</dbReference>
<dbReference type="Gene3D" id="1.10.10.10">
    <property type="entry name" value="Winged helix-like DNA-binding domain superfamily/Winged helix DNA-binding domain"/>
    <property type="match status" value="1"/>
</dbReference>
<organism evidence="5 6">
    <name type="scientific">Nitrincola tibetensis</name>
    <dbReference type="NCBI Taxonomy" id="2219697"/>
    <lineage>
        <taxon>Bacteria</taxon>
        <taxon>Pseudomonadati</taxon>
        <taxon>Pseudomonadota</taxon>
        <taxon>Gammaproteobacteria</taxon>
        <taxon>Oceanospirillales</taxon>
        <taxon>Oceanospirillaceae</taxon>
        <taxon>Nitrincola</taxon>
    </lineage>
</organism>
<dbReference type="PROSITE" id="PS50956">
    <property type="entry name" value="HTH_ASNC_2"/>
    <property type="match status" value="1"/>
</dbReference>
<dbReference type="GO" id="GO:0043200">
    <property type="term" value="P:response to amino acid"/>
    <property type="evidence" value="ECO:0007669"/>
    <property type="project" value="TreeGrafter"/>
</dbReference>
<dbReference type="AlphaFoldDB" id="A0A364NQY3"/>
<keyword evidence="1" id="KW-0805">Transcription regulation</keyword>
<dbReference type="SMART" id="SM00344">
    <property type="entry name" value="HTH_ASNC"/>
    <property type="match status" value="1"/>
</dbReference>
<protein>
    <submittedName>
        <fullName evidence="5">AsnC family transcriptional regulator</fullName>
    </submittedName>
</protein>
<comment type="caution">
    <text evidence="5">The sequence shown here is derived from an EMBL/GenBank/DDBJ whole genome shotgun (WGS) entry which is preliminary data.</text>
</comment>
<dbReference type="GO" id="GO:0005829">
    <property type="term" value="C:cytosol"/>
    <property type="evidence" value="ECO:0007669"/>
    <property type="project" value="TreeGrafter"/>
</dbReference>
<dbReference type="InterPro" id="IPR000485">
    <property type="entry name" value="AsnC-type_HTH_dom"/>
</dbReference>
<dbReference type="InterPro" id="IPR036390">
    <property type="entry name" value="WH_DNA-bd_sf"/>
</dbReference>
<dbReference type="OrthoDB" id="8590699at2"/>
<feature type="domain" description="HTH asnC-type" evidence="4">
    <location>
        <begin position="3"/>
        <end position="64"/>
    </location>
</feature>
<evidence type="ECO:0000256" key="3">
    <source>
        <dbReference type="ARBA" id="ARBA00023163"/>
    </source>
</evidence>
<dbReference type="PRINTS" id="PR00033">
    <property type="entry name" value="HTHASNC"/>
</dbReference>
<dbReference type="CDD" id="cd00090">
    <property type="entry name" value="HTH_ARSR"/>
    <property type="match status" value="1"/>
</dbReference>
<evidence type="ECO:0000313" key="6">
    <source>
        <dbReference type="Proteomes" id="UP000250744"/>
    </source>
</evidence>
<name>A0A364NQY3_9GAMM</name>
<proteinExistence type="predicted"/>
<dbReference type="Pfam" id="PF13412">
    <property type="entry name" value="HTH_24"/>
    <property type="match status" value="1"/>
</dbReference>
<dbReference type="InterPro" id="IPR019887">
    <property type="entry name" value="Tscrpt_reg_AsnC/Lrp_C"/>
</dbReference>
<dbReference type="PANTHER" id="PTHR30154">
    <property type="entry name" value="LEUCINE-RESPONSIVE REGULATORY PROTEIN"/>
    <property type="match status" value="1"/>
</dbReference>
<keyword evidence="6" id="KW-1185">Reference proteome</keyword>
<dbReference type="FunFam" id="1.10.10.10:FF:000186">
    <property type="entry name" value="AsnC family transcriptional regulator"/>
    <property type="match status" value="1"/>
</dbReference>
<dbReference type="Pfam" id="PF01037">
    <property type="entry name" value="AsnC_trans_reg"/>
    <property type="match status" value="1"/>
</dbReference>
<keyword evidence="2" id="KW-0238">DNA-binding</keyword>
<dbReference type="PROSITE" id="PS00519">
    <property type="entry name" value="HTH_ASNC_1"/>
    <property type="match status" value="1"/>
</dbReference>
<gene>
    <name evidence="5" type="ORF">DN062_04030</name>
</gene>
<dbReference type="InterPro" id="IPR011991">
    <property type="entry name" value="ArsR-like_HTH"/>
</dbReference>
<dbReference type="EMBL" id="QKRX01000002">
    <property type="protein sequence ID" value="RAU19432.1"/>
    <property type="molecule type" value="Genomic_DNA"/>
</dbReference>
<evidence type="ECO:0000313" key="5">
    <source>
        <dbReference type="EMBL" id="RAU19432.1"/>
    </source>
</evidence>
<keyword evidence="3" id="KW-0804">Transcription</keyword>
<evidence type="ECO:0000259" key="4">
    <source>
        <dbReference type="PROSITE" id="PS50956"/>
    </source>
</evidence>
<sequence>MKLDGLDYRILDQLQANGRLTNVELSDKVNLSPSPCLRRVKQLEEEGIILGYRASLNRVALDLGMTVFVDLRLGHHGDQASSQFEASVLAMPNVISCYLVSGTADYRLEVVVKDLQHYELLLRQIQMLPFVKDIHSNFVIRAVKGESPLPLNTPT</sequence>
<dbReference type="SUPFAM" id="SSF46785">
    <property type="entry name" value="Winged helix' DNA-binding domain"/>
    <property type="match status" value="1"/>
</dbReference>
<evidence type="ECO:0000256" key="1">
    <source>
        <dbReference type="ARBA" id="ARBA00023015"/>
    </source>
</evidence>
<dbReference type="SUPFAM" id="SSF54909">
    <property type="entry name" value="Dimeric alpha+beta barrel"/>
    <property type="match status" value="1"/>
</dbReference>